<organism evidence="2 3">
    <name type="scientific">Thamnidium elegans</name>
    <dbReference type="NCBI Taxonomy" id="101142"/>
    <lineage>
        <taxon>Eukaryota</taxon>
        <taxon>Fungi</taxon>
        <taxon>Fungi incertae sedis</taxon>
        <taxon>Mucoromycota</taxon>
        <taxon>Mucoromycotina</taxon>
        <taxon>Mucoromycetes</taxon>
        <taxon>Mucorales</taxon>
        <taxon>Mucorineae</taxon>
        <taxon>Mucoraceae</taxon>
        <taxon>Thamnidium</taxon>
    </lineage>
</organism>
<feature type="compositionally biased region" description="Basic residues" evidence="1">
    <location>
        <begin position="233"/>
        <end position="249"/>
    </location>
</feature>
<dbReference type="OrthoDB" id="2285623at2759"/>
<dbReference type="Proteomes" id="UP000613177">
    <property type="component" value="Unassembled WGS sequence"/>
</dbReference>
<feature type="region of interest" description="Disordered" evidence="1">
    <location>
        <begin position="217"/>
        <end position="249"/>
    </location>
</feature>
<evidence type="ECO:0000256" key="1">
    <source>
        <dbReference type="SAM" id="MobiDB-lite"/>
    </source>
</evidence>
<proteinExistence type="predicted"/>
<gene>
    <name evidence="2" type="ORF">INT48_005772</name>
</gene>
<keyword evidence="3" id="KW-1185">Reference proteome</keyword>
<dbReference type="AlphaFoldDB" id="A0A8H7SW72"/>
<accession>A0A8H7SW72</accession>
<comment type="caution">
    <text evidence="2">The sequence shown here is derived from an EMBL/GenBank/DDBJ whole genome shotgun (WGS) entry which is preliminary data.</text>
</comment>
<feature type="compositionally biased region" description="Acidic residues" evidence="1">
    <location>
        <begin position="57"/>
        <end position="72"/>
    </location>
</feature>
<sequence length="249" mass="29335">MTSIKDLLQKGKQRSSEDTQLRLALELSKQEHIKEQQRLLRQFSKPIQRKRRIIQKEEEEEEEEEDEEEEDWFQTISSRPQHKNQAKRETVNRAKREILKQEEPFEFDLSSIFEEQPQQQQEQQEEDNEFFKDNADNSLPMVSDAESDCSVIDLCNQDTNQTNTKSVKQNVEQSVEQSLEQSVGGIPNDNDGYLSPLEGFVSLNDSERSEQYLAQFAPKPTRKRKTTTTTSTSKRKKTNKRWYKKKTNK</sequence>
<dbReference type="EMBL" id="JAEPRE010000033">
    <property type="protein sequence ID" value="KAG2235422.1"/>
    <property type="molecule type" value="Genomic_DNA"/>
</dbReference>
<evidence type="ECO:0000313" key="3">
    <source>
        <dbReference type="Proteomes" id="UP000613177"/>
    </source>
</evidence>
<protein>
    <submittedName>
        <fullName evidence="2">Uncharacterized protein</fullName>
    </submittedName>
</protein>
<evidence type="ECO:0000313" key="2">
    <source>
        <dbReference type="EMBL" id="KAG2235422.1"/>
    </source>
</evidence>
<feature type="compositionally biased region" description="Basic and acidic residues" evidence="1">
    <location>
        <begin position="86"/>
        <end position="103"/>
    </location>
</feature>
<feature type="region of interest" description="Disordered" evidence="1">
    <location>
        <begin position="48"/>
        <end position="145"/>
    </location>
</feature>
<name>A0A8H7SW72_9FUNG</name>
<reference evidence="2" key="1">
    <citation type="submission" date="2021-01" db="EMBL/GenBank/DDBJ databases">
        <title>Metabolic potential, ecology and presence of endohyphal bacteria is reflected in genomic diversity of Mucoromycotina.</title>
        <authorList>
            <person name="Muszewska A."/>
            <person name="Okrasinska A."/>
            <person name="Steczkiewicz K."/>
            <person name="Drgas O."/>
            <person name="Orlowska M."/>
            <person name="Perlinska-Lenart U."/>
            <person name="Aleksandrzak-Piekarczyk T."/>
            <person name="Szatraj K."/>
            <person name="Zielenkiewicz U."/>
            <person name="Pilsyk S."/>
            <person name="Malc E."/>
            <person name="Mieczkowski P."/>
            <person name="Kruszewska J.S."/>
            <person name="Biernat P."/>
            <person name="Pawlowska J."/>
        </authorList>
    </citation>
    <scope>NUCLEOTIDE SEQUENCE</scope>
    <source>
        <strain evidence="2">WA0000018081</strain>
    </source>
</reference>